<dbReference type="AlphaFoldDB" id="A0AAJ5WEC2"/>
<proteinExistence type="predicted"/>
<dbReference type="EMBL" id="CP119325">
    <property type="protein sequence ID" value="WEK28883.1"/>
    <property type="molecule type" value="Genomic_DNA"/>
</dbReference>
<reference evidence="1" key="1">
    <citation type="submission" date="2023-03" db="EMBL/GenBank/DDBJ databases">
        <title>Andean soil-derived lignocellulolytic bacterial consortium as a source of novel taxa and putative plastic-active enzymes.</title>
        <authorList>
            <person name="Diaz-Garcia L."/>
            <person name="Chuvochina M."/>
            <person name="Feuerriegel G."/>
            <person name="Bunk B."/>
            <person name="Sproer C."/>
            <person name="Streit W.R."/>
            <person name="Rodriguez L.M."/>
            <person name="Overmann J."/>
            <person name="Jimenez D.J."/>
        </authorList>
    </citation>
    <scope>NUCLEOTIDE SEQUENCE</scope>
    <source>
        <strain evidence="1">MAG 876</strain>
    </source>
</reference>
<evidence type="ECO:0000313" key="1">
    <source>
        <dbReference type="EMBL" id="WEK28883.1"/>
    </source>
</evidence>
<accession>A0AAJ5WEC2</accession>
<sequence length="93" mass="10438">MPSEFRARDFTAMGDAINCEGEEMMIHGQWSPETTGTAGVIHRVNAVLKKPFLFQRPLRAESGLPIAVYSPWSVKPLLRSFPEWFDDSEQGLG</sequence>
<name>A0AAJ5WEC2_9PSED</name>
<dbReference type="Proteomes" id="UP001216329">
    <property type="component" value="Chromosome"/>
</dbReference>
<organism evidence="1 2">
    <name type="scientific">Candidatus Pseudomonas phytovorans</name>
    <dbReference type="NCBI Taxonomy" id="3121377"/>
    <lineage>
        <taxon>Bacteria</taxon>
        <taxon>Pseudomonadati</taxon>
        <taxon>Pseudomonadota</taxon>
        <taxon>Gammaproteobacteria</taxon>
        <taxon>Pseudomonadales</taxon>
        <taxon>Pseudomonadaceae</taxon>
        <taxon>Pseudomonas</taxon>
    </lineage>
</organism>
<evidence type="ECO:0000313" key="2">
    <source>
        <dbReference type="Proteomes" id="UP001216329"/>
    </source>
</evidence>
<protein>
    <submittedName>
        <fullName evidence="1">Uncharacterized protein</fullName>
    </submittedName>
</protein>
<gene>
    <name evidence="1" type="ORF">P0Y58_18455</name>
</gene>